<proteinExistence type="predicted"/>
<dbReference type="SMART" id="SM00429">
    <property type="entry name" value="IPT"/>
    <property type="match status" value="3"/>
</dbReference>
<dbReference type="InterPro" id="IPR024079">
    <property type="entry name" value="MetalloPept_cat_dom_sf"/>
</dbReference>
<sequence length="1172" mass="118445">MKQLSCDLPAHSEAAVVCAALSGWRLKQLGVLLFVGLGFAPAARAQQRPAPNFFTADAAAKSAAAQSRLTPALRHAQALSLDVNGLRAALATAPTETQPAAAPLVLALPLPDGGTARFALREAPVMEPALAAKFPQIKTYAGVGLDDAAATVRLDLSPQGFHAQVLTGGGNSFYIDPATATDARRCLSFYRRDMNRAAAGAANFSCGFKPSLADKQATAQRRAAAAKNAAATAAKPTQLPLRTYRLALANTPEYALTKGNTAAGVLAGEVATVNRVVGVYERELAVRLVLVVHNDRLLFLSGTGPQPPTPYDNFDGGAMLAENQANIDQLIGRSQYDIGHVLSTGGGGVAGLGVVCNDALKAQGVTGSSNPVGDAFDIDYVAHEMGHQFAGNHTFNGEAGSCGGGNRNPGTAFEPGSGSTIMAYAGICTSANDLQPHSDPFFHTGNYEEMRAFIESGTCAVATATGNTAPLVSGPASGKTLPVGTPFRLRAQGDNNDPAATYLWEEVDLGPADAPADAQVAGRTVPLFRSFEPSADRTRYFPRLGDLVNNTTVFGERLPTVSRTLKFRCTARTAHNGPSGVVGSVAYTAPVELGVTRSAGPFVLTAPNTAVTWVGGSAQAVAWNVANTTAAPVSCARVNLRLSLDGGLTYPTVLATDEPNDGSAVVLVPRLATANSHARVLVEAADNYFFDISNVDFTVVPAVASPTISSFSPTGGPVGTVVTILGSNLGLTTAVKFNGRAASRFTIVSATQLTATVANGTSTGPITVTAGGSTATSATAFVVGTAPVVSSFAPATGPEGASVVIRGTGFTGASRVTFDGIAAAFTLNSATQITAIVPVGATTGPVAVTTPVSTAQSAGSFVVIQAPEIAAFTPGRGPAGTVVTITGNNFAGTSQVTFSGIAASFTVNSGTQITATAPVGVASGPILVTGIAGVGTSPTDFLVPPANDLCANAVPIACGQTLTGTTVGAGAVGDPTASCIESVDGGGVFYRFVGTGETTLLSTCHPATNYDSKVFVYTGTCGGLACVGGNDDGPVCGTTASEVTFASVAGTSYLIFVSGYAGAVGSFGLSVTCGTAPRTDQAAKAARTPVGTSAFSVYPNPVAGSSALHLSLATAATTGQATLRTMLGQVLSTRSFNGSTAELRLGNLPAGIYLLTVQADGQAPSVQRVVVE</sequence>
<protein>
    <recommendedName>
        <fullName evidence="1">IPT/TIG domain-containing protein</fullName>
    </recommendedName>
</protein>
<reference evidence="3" key="1">
    <citation type="journal article" date="2019" name="Int. J. Syst. Evol. Microbiol.">
        <title>The Global Catalogue of Microorganisms (GCM) 10K type strain sequencing project: providing services to taxonomists for standard genome sequencing and annotation.</title>
        <authorList>
            <consortium name="The Broad Institute Genomics Platform"/>
            <consortium name="The Broad Institute Genome Sequencing Center for Infectious Disease"/>
            <person name="Wu L."/>
            <person name="Ma J."/>
        </authorList>
    </citation>
    <scope>NUCLEOTIDE SEQUENCE [LARGE SCALE GENOMIC DNA]</scope>
    <source>
        <strain evidence="3">JCM 17225</strain>
    </source>
</reference>
<comment type="caution">
    <text evidence="2">The sequence shown here is derived from an EMBL/GenBank/DDBJ whole genome shotgun (WGS) entry which is preliminary data.</text>
</comment>
<dbReference type="Pfam" id="PF18962">
    <property type="entry name" value="Por_Secre_tail"/>
    <property type="match status" value="1"/>
</dbReference>
<dbReference type="InterPro" id="IPR014756">
    <property type="entry name" value="Ig_E-set"/>
</dbReference>
<dbReference type="Gene3D" id="3.40.390.10">
    <property type="entry name" value="Collagenase (Catalytic Domain)"/>
    <property type="match status" value="1"/>
</dbReference>
<dbReference type="InterPro" id="IPR013783">
    <property type="entry name" value="Ig-like_fold"/>
</dbReference>
<feature type="domain" description="IPT/TIG" evidence="1">
    <location>
        <begin position="705"/>
        <end position="782"/>
    </location>
</feature>
<dbReference type="InterPro" id="IPR002909">
    <property type="entry name" value="IPT_dom"/>
</dbReference>
<keyword evidence="3" id="KW-1185">Reference proteome</keyword>
<feature type="domain" description="IPT/TIG" evidence="1">
    <location>
        <begin position="866"/>
        <end position="943"/>
    </location>
</feature>
<dbReference type="InterPro" id="IPR026444">
    <property type="entry name" value="Secre_tail"/>
</dbReference>
<dbReference type="Pfam" id="PF01833">
    <property type="entry name" value="TIG"/>
    <property type="match status" value="3"/>
</dbReference>
<organism evidence="2 3">
    <name type="scientific">Hymenobacter glaciei</name>
    <dbReference type="NCBI Taxonomy" id="877209"/>
    <lineage>
        <taxon>Bacteria</taxon>
        <taxon>Pseudomonadati</taxon>
        <taxon>Bacteroidota</taxon>
        <taxon>Cytophagia</taxon>
        <taxon>Cytophagales</taxon>
        <taxon>Hymenobacteraceae</taxon>
        <taxon>Hymenobacter</taxon>
    </lineage>
</organism>
<accession>A0ABP7UUD6</accession>
<dbReference type="NCBIfam" id="TIGR04183">
    <property type="entry name" value="Por_Secre_tail"/>
    <property type="match status" value="1"/>
</dbReference>
<gene>
    <name evidence="2" type="ORF">GCM10022409_45180</name>
</gene>
<dbReference type="EMBL" id="BAABDK010000034">
    <property type="protein sequence ID" value="GAA4053227.1"/>
    <property type="molecule type" value="Genomic_DNA"/>
</dbReference>
<dbReference type="RefSeq" id="WP_345059182.1">
    <property type="nucleotide sequence ID" value="NZ_BAABDK010000034.1"/>
</dbReference>
<dbReference type="Proteomes" id="UP001501469">
    <property type="component" value="Unassembled WGS sequence"/>
</dbReference>
<dbReference type="SUPFAM" id="SSF55486">
    <property type="entry name" value="Metalloproteases ('zincins'), catalytic domain"/>
    <property type="match status" value="1"/>
</dbReference>
<evidence type="ECO:0000313" key="3">
    <source>
        <dbReference type="Proteomes" id="UP001501469"/>
    </source>
</evidence>
<feature type="domain" description="IPT/TIG" evidence="1">
    <location>
        <begin position="786"/>
        <end position="862"/>
    </location>
</feature>
<dbReference type="SUPFAM" id="SSF81296">
    <property type="entry name" value="E set domains"/>
    <property type="match status" value="3"/>
</dbReference>
<evidence type="ECO:0000313" key="2">
    <source>
        <dbReference type="EMBL" id="GAA4053227.1"/>
    </source>
</evidence>
<dbReference type="Pfam" id="PF13583">
    <property type="entry name" value="Reprolysin_4"/>
    <property type="match status" value="1"/>
</dbReference>
<dbReference type="Gene3D" id="2.60.40.10">
    <property type="entry name" value="Immunoglobulins"/>
    <property type="match status" value="3"/>
</dbReference>
<dbReference type="CDD" id="cd00102">
    <property type="entry name" value="IPT"/>
    <property type="match status" value="2"/>
</dbReference>
<evidence type="ECO:0000259" key="1">
    <source>
        <dbReference type="SMART" id="SM00429"/>
    </source>
</evidence>
<name>A0ABP7UUD6_9BACT</name>